<protein>
    <submittedName>
        <fullName evidence="1">Uncharacterized protein</fullName>
    </submittedName>
</protein>
<sequence length="184" mass="20376">MTHETVARQAAVRGPGRGLPLYRCPDVTRPKAWADLDQDVRRAVRRGTYAPAHGRLTGVHGPGRRGRWDRAVDRVRLALAPCDPGGRIREATLPYAAERPELLPLIVVRTTDWVAPVRARAPEVLRESTAHPRGRRRASAVAGLRLRLRLRLRLLDAVRLGRMTVLPGDPAPVVVRAAERALFG</sequence>
<gene>
    <name evidence="1" type="ORF">Shyd_34340</name>
</gene>
<proteinExistence type="predicted"/>
<accession>A0ABQ3PAK1</accession>
<keyword evidence="2" id="KW-1185">Reference proteome</keyword>
<organism evidence="1 2">
    <name type="scientific">Streptomyces hydrogenans</name>
    <dbReference type="NCBI Taxonomy" id="1873719"/>
    <lineage>
        <taxon>Bacteria</taxon>
        <taxon>Bacillati</taxon>
        <taxon>Actinomycetota</taxon>
        <taxon>Actinomycetes</taxon>
        <taxon>Kitasatosporales</taxon>
        <taxon>Streptomycetaceae</taxon>
        <taxon>Streptomyces</taxon>
    </lineage>
</organism>
<dbReference type="Proteomes" id="UP001052739">
    <property type="component" value="Unassembled WGS sequence"/>
</dbReference>
<evidence type="ECO:0000313" key="1">
    <source>
        <dbReference type="EMBL" id="GHI22063.1"/>
    </source>
</evidence>
<evidence type="ECO:0000313" key="2">
    <source>
        <dbReference type="Proteomes" id="UP001052739"/>
    </source>
</evidence>
<reference evidence="1" key="1">
    <citation type="submission" date="2024-05" db="EMBL/GenBank/DDBJ databases">
        <title>Whole genome shotgun sequence of Streptomyces hydrogenans NBRC 13475.</title>
        <authorList>
            <person name="Komaki H."/>
            <person name="Tamura T."/>
        </authorList>
    </citation>
    <scope>NUCLEOTIDE SEQUENCE</scope>
    <source>
        <strain evidence="1">NBRC 13475</strain>
    </source>
</reference>
<dbReference type="EMBL" id="BNDW01000019">
    <property type="protein sequence ID" value="GHI22063.1"/>
    <property type="molecule type" value="Genomic_DNA"/>
</dbReference>
<name>A0ABQ3PAK1_9ACTN</name>
<comment type="caution">
    <text evidence="1">The sequence shown here is derived from an EMBL/GenBank/DDBJ whole genome shotgun (WGS) entry which is preliminary data.</text>
</comment>